<evidence type="ECO:0000313" key="9">
    <source>
        <dbReference type="EMBL" id="RKO91769.1"/>
    </source>
</evidence>
<dbReference type="InterPro" id="IPR009030">
    <property type="entry name" value="Growth_fac_rcpt_cys_sf"/>
</dbReference>
<dbReference type="AlphaFoldDB" id="A0A4P9WG43"/>
<feature type="transmembrane region" description="Helical" evidence="7">
    <location>
        <begin position="33"/>
        <end position="54"/>
    </location>
</feature>
<proteinExistence type="predicted"/>
<dbReference type="GO" id="GO:0004930">
    <property type="term" value="F:G protein-coupled receptor activity"/>
    <property type="evidence" value="ECO:0007669"/>
    <property type="project" value="InterPro"/>
</dbReference>
<evidence type="ECO:0000256" key="5">
    <source>
        <dbReference type="ARBA" id="ARBA00023180"/>
    </source>
</evidence>
<keyword evidence="10" id="KW-1185">Reference proteome</keyword>
<feature type="transmembrane region" description="Helical" evidence="7">
    <location>
        <begin position="614"/>
        <end position="636"/>
    </location>
</feature>
<comment type="subcellular location">
    <subcellularLocation>
        <location evidence="1">Membrane</location>
        <topology evidence="1">Multi-pass membrane protein</topology>
    </subcellularLocation>
</comment>
<dbReference type="Pfam" id="PF07699">
    <property type="entry name" value="Ephrin_rec_like"/>
    <property type="match status" value="1"/>
</dbReference>
<dbReference type="OrthoDB" id="2150267at2759"/>
<dbReference type="Gene3D" id="3.40.50.2300">
    <property type="match status" value="2"/>
</dbReference>
<evidence type="ECO:0000256" key="3">
    <source>
        <dbReference type="ARBA" id="ARBA00022989"/>
    </source>
</evidence>
<dbReference type="InterPro" id="IPR017978">
    <property type="entry name" value="GPCR_3_C"/>
</dbReference>
<feature type="domain" description="G-protein coupled receptors family 3 profile" evidence="8">
    <location>
        <begin position="611"/>
        <end position="816"/>
    </location>
</feature>
<sequence length="1044" mass="111334">MRVQQLTEAQSTASVFQERCNGAMQGFSYARGWGLSLAANINATFVIGIMYLSFRCSLMPPAGSVPQYGPQKATDLAHLLDSTASTGGSAGDTIDGIFATQWDVVPVILSAFAQMKTQRKVWIAVNDFNTQNVLGWLEAQTILVGSHQQPFLQAAKSGEILTVLTLLVLFIQYTLLTVNETCNGVIVPTGPKLIDNSKIPLALKISATEGIAQFSLNVSRTVMTYFHESSNFDEQKWTIEGASDAAAKFKYNIFDVPAATSYDDSVEIPRLQAIFNSCKAASNCSNALITTNPSPAFVEAVSAMAENAGIPPRSSPRFSSITYLTCPPLASVLSEDAYNVSLPVNIWMGMDNHEAGYIAGQQLIAAGVKAPLCIYPTADQKYLLRCQGMADAFTAAGISTIQTPQEMDAFIIQNARSMIQAILQSSSPPDAIFCAYFLLCDAVFSSGATPPKNVASIGVNVTTVGYLTEGTMSFALETSPYSLGYLAMFHAGLELEAETNQINATIRIGGTMRSWGCPVGYYYLATDSEGEATSMYSRMPSGAMGLGAVCSPCPSNTYGTSINVQSCTACPFGTYTNGTGAIQCQSCWDGYGVSTVGCKPYFQAQQQPPSSRTAVMAIAYLGIGVIVVLSLLLVIFKGEPIIKKASPALSAGIPFGSLMVIVSILILQNTLNKLTCTLSMWLLVSGFGLVMGCTLVKNLRVWRIFYNPRLRMSKMGFADLMKDVVILLAGEWILAALWTGLSAPDQLIVHPTVGNAYAVCSSPKSLVQNLFSALLIIYNAALLISNIGVGFLNRNLNEEFSETTYISWASYNVVICSALSIAVGYISDLDINFKWGLTYCAALIAAIGVPLILFGTRLTRAYTDRHITKDAEMGGSAGKNSAGKEAAAMIPSFRKGGSSSKSKRDTKAHIMTLQNVQANIPIVFHKGKMMSAWEAALASFACISNGVMIGITSPNSGSPHQGEVVIVGPESFKARVSESPMTIELIPPKNNFIFTIQFEAPDAFETWSGIIINASNATGRRPGALSTAGSSGGGGSQDTGAMSK</sequence>
<evidence type="ECO:0000256" key="2">
    <source>
        <dbReference type="ARBA" id="ARBA00022692"/>
    </source>
</evidence>
<reference evidence="10" key="1">
    <citation type="journal article" date="2018" name="Nat. Microbiol.">
        <title>Leveraging single-cell genomics to expand the fungal tree of life.</title>
        <authorList>
            <person name="Ahrendt S.R."/>
            <person name="Quandt C.A."/>
            <person name="Ciobanu D."/>
            <person name="Clum A."/>
            <person name="Salamov A."/>
            <person name="Andreopoulos B."/>
            <person name="Cheng J.F."/>
            <person name="Woyke T."/>
            <person name="Pelin A."/>
            <person name="Henrissat B."/>
            <person name="Reynolds N.K."/>
            <person name="Benny G.L."/>
            <person name="Smith M.E."/>
            <person name="James T.Y."/>
            <person name="Grigoriev I.V."/>
        </authorList>
    </citation>
    <scope>NUCLEOTIDE SEQUENCE [LARGE SCALE GENOMIC DNA]</scope>
</reference>
<evidence type="ECO:0000256" key="6">
    <source>
        <dbReference type="SAM" id="MobiDB-lite"/>
    </source>
</evidence>
<dbReference type="Gene3D" id="2.10.50.10">
    <property type="entry name" value="Tumor Necrosis Factor Receptor, subunit A, domain 2"/>
    <property type="match status" value="1"/>
</dbReference>
<dbReference type="SUPFAM" id="SSF53822">
    <property type="entry name" value="Periplasmic binding protein-like I"/>
    <property type="match status" value="1"/>
</dbReference>
<protein>
    <submittedName>
        <fullName evidence="9">7 transmembrane sweet-taste receptor of 3 GCPR-domain-containing protein</fullName>
    </submittedName>
</protein>
<evidence type="ECO:0000256" key="7">
    <source>
        <dbReference type="SAM" id="Phobius"/>
    </source>
</evidence>
<evidence type="ECO:0000313" key="10">
    <source>
        <dbReference type="Proteomes" id="UP000269721"/>
    </source>
</evidence>
<name>A0A4P9WG43_9FUNG</name>
<feature type="transmembrane region" description="Helical" evidence="7">
    <location>
        <begin position="648"/>
        <end position="667"/>
    </location>
</feature>
<dbReference type="PROSITE" id="PS50259">
    <property type="entry name" value="G_PROTEIN_RECEP_F3_4"/>
    <property type="match status" value="1"/>
</dbReference>
<dbReference type="GO" id="GO:0016020">
    <property type="term" value="C:membrane"/>
    <property type="evidence" value="ECO:0007669"/>
    <property type="project" value="UniProtKB-SubCell"/>
</dbReference>
<feature type="transmembrane region" description="Helical" evidence="7">
    <location>
        <begin position="679"/>
        <end position="699"/>
    </location>
</feature>
<keyword evidence="5" id="KW-0325">Glycoprotein</keyword>
<dbReference type="InterPro" id="IPR028082">
    <property type="entry name" value="Peripla_BP_I"/>
</dbReference>
<dbReference type="EMBL" id="KZ994910">
    <property type="protein sequence ID" value="RKO91769.1"/>
    <property type="molecule type" value="Genomic_DNA"/>
</dbReference>
<feature type="transmembrane region" description="Helical" evidence="7">
    <location>
        <begin position="720"/>
        <end position="741"/>
    </location>
</feature>
<feature type="region of interest" description="Disordered" evidence="6">
    <location>
        <begin position="1020"/>
        <end position="1044"/>
    </location>
</feature>
<evidence type="ECO:0000256" key="4">
    <source>
        <dbReference type="ARBA" id="ARBA00023136"/>
    </source>
</evidence>
<keyword evidence="9" id="KW-0675">Receptor</keyword>
<keyword evidence="3 7" id="KW-1133">Transmembrane helix</keyword>
<dbReference type="Pfam" id="PF00003">
    <property type="entry name" value="7tm_3"/>
    <property type="match status" value="1"/>
</dbReference>
<keyword evidence="2 7" id="KW-0812">Transmembrane</keyword>
<keyword evidence="4 7" id="KW-0472">Membrane</keyword>
<dbReference type="InterPro" id="IPR051530">
    <property type="entry name" value="mGluR/GABA-B-like"/>
</dbReference>
<feature type="transmembrane region" description="Helical" evidence="7">
    <location>
        <begin position="805"/>
        <end position="827"/>
    </location>
</feature>
<evidence type="ECO:0000256" key="1">
    <source>
        <dbReference type="ARBA" id="ARBA00004141"/>
    </source>
</evidence>
<dbReference type="Proteomes" id="UP000269721">
    <property type="component" value="Unassembled WGS sequence"/>
</dbReference>
<dbReference type="SUPFAM" id="SSF57184">
    <property type="entry name" value="Growth factor receptor domain"/>
    <property type="match status" value="1"/>
</dbReference>
<dbReference type="InterPro" id="IPR011641">
    <property type="entry name" value="Tyr-kin_ephrin_A/B_rcpt-like"/>
</dbReference>
<gene>
    <name evidence="9" type="ORF">BDK51DRAFT_42313</name>
</gene>
<organism evidence="9 10">
    <name type="scientific">Blyttiomyces helicus</name>
    <dbReference type="NCBI Taxonomy" id="388810"/>
    <lineage>
        <taxon>Eukaryota</taxon>
        <taxon>Fungi</taxon>
        <taxon>Fungi incertae sedis</taxon>
        <taxon>Chytridiomycota</taxon>
        <taxon>Chytridiomycota incertae sedis</taxon>
        <taxon>Chytridiomycetes</taxon>
        <taxon>Chytridiomycetes incertae sedis</taxon>
        <taxon>Blyttiomyces</taxon>
    </lineage>
</organism>
<feature type="transmembrane region" description="Helical" evidence="7">
    <location>
        <begin position="771"/>
        <end position="793"/>
    </location>
</feature>
<dbReference type="PANTHER" id="PTHR46924">
    <property type="entry name" value="METABOTROPIC GLUTAMATE RECEPTOR-LIKE PROTEIN C-RELATED-RELATED"/>
    <property type="match status" value="1"/>
</dbReference>
<evidence type="ECO:0000259" key="8">
    <source>
        <dbReference type="PROSITE" id="PS50259"/>
    </source>
</evidence>
<dbReference type="SMART" id="SM01411">
    <property type="entry name" value="Ephrin_rec_like"/>
    <property type="match status" value="1"/>
</dbReference>
<feature type="transmembrane region" description="Helical" evidence="7">
    <location>
        <begin position="833"/>
        <end position="855"/>
    </location>
</feature>
<accession>A0A4P9WG43</accession>